<name>I1BL47_RHIO9</name>
<gene>
    <name evidence="1" type="ORF">RO3G_01631</name>
</gene>
<keyword evidence="2" id="KW-1185">Reference proteome</keyword>
<evidence type="ECO:0000313" key="2">
    <source>
        <dbReference type="Proteomes" id="UP000009138"/>
    </source>
</evidence>
<dbReference type="RefSeq" id="XP_067512323.1">
    <property type="nucleotide sequence ID" value="XM_067656222.1"/>
</dbReference>
<dbReference type="EMBL" id="CH476732">
    <property type="protein sequence ID" value="EIE76927.1"/>
    <property type="molecule type" value="Genomic_DNA"/>
</dbReference>
<sequence length="96" mass="10971">MILTASYTIDTRYNTEYIINDVDVLPLWNQYKADVHDLLITGTATVESDVQKLLSQLFGTDLGDGLKQKNRKDLKIVDKGLPLDIEYKIRDTINKL</sequence>
<reference evidence="1 2" key="1">
    <citation type="journal article" date="2009" name="PLoS Genet.">
        <title>Genomic analysis of the basal lineage fungus Rhizopus oryzae reveals a whole-genome duplication.</title>
        <authorList>
            <person name="Ma L.-J."/>
            <person name="Ibrahim A.S."/>
            <person name="Skory C."/>
            <person name="Grabherr M.G."/>
            <person name="Burger G."/>
            <person name="Butler M."/>
            <person name="Elias M."/>
            <person name="Idnurm A."/>
            <person name="Lang B.F."/>
            <person name="Sone T."/>
            <person name="Abe A."/>
            <person name="Calvo S.E."/>
            <person name="Corrochano L.M."/>
            <person name="Engels R."/>
            <person name="Fu J."/>
            <person name="Hansberg W."/>
            <person name="Kim J.-M."/>
            <person name="Kodira C.D."/>
            <person name="Koehrsen M.J."/>
            <person name="Liu B."/>
            <person name="Miranda-Saavedra D."/>
            <person name="O'Leary S."/>
            <person name="Ortiz-Castellanos L."/>
            <person name="Poulter R."/>
            <person name="Rodriguez-Romero J."/>
            <person name="Ruiz-Herrera J."/>
            <person name="Shen Y.-Q."/>
            <person name="Zeng Q."/>
            <person name="Galagan J."/>
            <person name="Birren B.W."/>
            <person name="Cuomo C.A."/>
            <person name="Wickes B.L."/>
        </authorList>
    </citation>
    <scope>NUCLEOTIDE SEQUENCE [LARGE SCALE GENOMIC DNA]</scope>
    <source>
        <strain evidence="2">RA 99-880 / ATCC MYA-4621 / FGSC 9543 / NRRL 43880</strain>
    </source>
</reference>
<evidence type="ECO:0000313" key="1">
    <source>
        <dbReference type="EMBL" id="EIE76927.1"/>
    </source>
</evidence>
<accession>I1BL47</accession>
<dbReference type="InParanoid" id="I1BL47"/>
<dbReference type="Proteomes" id="UP000009138">
    <property type="component" value="Unassembled WGS sequence"/>
</dbReference>
<dbReference type="AlphaFoldDB" id="I1BL47"/>
<dbReference type="GeneID" id="93608603"/>
<organism evidence="1 2">
    <name type="scientific">Rhizopus delemar (strain RA 99-880 / ATCC MYA-4621 / FGSC 9543 / NRRL 43880)</name>
    <name type="common">Mucormycosis agent</name>
    <name type="synonym">Rhizopus arrhizus var. delemar</name>
    <dbReference type="NCBI Taxonomy" id="246409"/>
    <lineage>
        <taxon>Eukaryota</taxon>
        <taxon>Fungi</taxon>
        <taxon>Fungi incertae sedis</taxon>
        <taxon>Mucoromycota</taxon>
        <taxon>Mucoromycotina</taxon>
        <taxon>Mucoromycetes</taxon>
        <taxon>Mucorales</taxon>
        <taxon>Mucorineae</taxon>
        <taxon>Rhizopodaceae</taxon>
        <taxon>Rhizopus</taxon>
    </lineage>
</organism>
<protein>
    <submittedName>
        <fullName evidence="1">Uncharacterized protein</fullName>
    </submittedName>
</protein>
<proteinExistence type="predicted"/>
<dbReference type="VEuPathDB" id="FungiDB:RO3G_01631"/>
<dbReference type="OrthoDB" id="2289193at2759"/>